<dbReference type="InterPro" id="IPR039425">
    <property type="entry name" value="RNA_pol_sigma-70-like"/>
</dbReference>
<name>A0A645BGX8_9ZZZZ</name>
<protein>
    <recommendedName>
        <fullName evidence="6">RNA polymerase sigma-70 region 2 domain-containing protein</fullName>
    </recommendedName>
</protein>
<evidence type="ECO:0000256" key="1">
    <source>
        <dbReference type="ARBA" id="ARBA00010641"/>
    </source>
</evidence>
<evidence type="ECO:0000313" key="7">
    <source>
        <dbReference type="EMBL" id="MPM64617.1"/>
    </source>
</evidence>
<dbReference type="Gene3D" id="1.10.10.10">
    <property type="entry name" value="Winged helix-like DNA-binding domain superfamily/Winged helix DNA-binding domain"/>
    <property type="match status" value="1"/>
</dbReference>
<dbReference type="GO" id="GO:0016987">
    <property type="term" value="F:sigma factor activity"/>
    <property type="evidence" value="ECO:0007669"/>
    <property type="project" value="UniProtKB-KW"/>
</dbReference>
<dbReference type="SUPFAM" id="SSF88946">
    <property type="entry name" value="Sigma2 domain of RNA polymerase sigma factors"/>
    <property type="match status" value="1"/>
</dbReference>
<evidence type="ECO:0000256" key="5">
    <source>
        <dbReference type="ARBA" id="ARBA00023163"/>
    </source>
</evidence>
<dbReference type="PANTHER" id="PTHR43133">
    <property type="entry name" value="RNA POLYMERASE ECF-TYPE SIGMA FACTO"/>
    <property type="match status" value="1"/>
</dbReference>
<dbReference type="InterPro" id="IPR007627">
    <property type="entry name" value="RNA_pol_sigma70_r2"/>
</dbReference>
<gene>
    <name evidence="7" type="ORF">SDC9_111504</name>
</gene>
<feature type="domain" description="RNA polymerase sigma-70 region 2" evidence="6">
    <location>
        <begin position="19"/>
        <end position="78"/>
    </location>
</feature>
<dbReference type="InterPro" id="IPR036388">
    <property type="entry name" value="WH-like_DNA-bd_sf"/>
</dbReference>
<sequence length="167" mass="19554">MPQFDKIQSLARLYRDQFQKLFLYARAALQDPFLAEEAVQDTFLVACDKISHLMASKNPPGWLMNTLKNVISNMERSRTSLYSFMRSTVEYNETVIGGQSDEIGVDLLYHGFVSDDDFRLLKQVVLEKYTYLEVARKWGISLNACKKRIQRIKKQLREKLQKIDTEY</sequence>
<dbReference type="GO" id="GO:0003677">
    <property type="term" value="F:DNA binding"/>
    <property type="evidence" value="ECO:0007669"/>
    <property type="project" value="UniProtKB-KW"/>
</dbReference>
<dbReference type="SUPFAM" id="SSF88659">
    <property type="entry name" value="Sigma3 and sigma4 domains of RNA polymerase sigma factors"/>
    <property type="match status" value="1"/>
</dbReference>
<dbReference type="PANTHER" id="PTHR43133:SF8">
    <property type="entry name" value="RNA POLYMERASE SIGMA FACTOR HI_1459-RELATED"/>
    <property type="match status" value="1"/>
</dbReference>
<dbReference type="GO" id="GO:0006352">
    <property type="term" value="P:DNA-templated transcription initiation"/>
    <property type="evidence" value="ECO:0007669"/>
    <property type="project" value="InterPro"/>
</dbReference>
<dbReference type="InterPro" id="IPR013325">
    <property type="entry name" value="RNA_pol_sigma_r2"/>
</dbReference>
<evidence type="ECO:0000256" key="4">
    <source>
        <dbReference type="ARBA" id="ARBA00023125"/>
    </source>
</evidence>
<dbReference type="AlphaFoldDB" id="A0A645BGX8"/>
<accession>A0A645BGX8</accession>
<keyword evidence="2" id="KW-0805">Transcription regulation</keyword>
<keyword evidence="4" id="KW-0238">DNA-binding</keyword>
<evidence type="ECO:0000256" key="3">
    <source>
        <dbReference type="ARBA" id="ARBA00023082"/>
    </source>
</evidence>
<dbReference type="Gene3D" id="1.10.1740.10">
    <property type="match status" value="1"/>
</dbReference>
<proteinExistence type="inferred from homology"/>
<evidence type="ECO:0000259" key="6">
    <source>
        <dbReference type="Pfam" id="PF04542"/>
    </source>
</evidence>
<comment type="caution">
    <text evidence="7">The sequence shown here is derived from an EMBL/GenBank/DDBJ whole genome shotgun (WGS) entry which is preliminary data.</text>
</comment>
<comment type="similarity">
    <text evidence="1">Belongs to the sigma-70 factor family. ECF subfamily.</text>
</comment>
<dbReference type="InterPro" id="IPR013324">
    <property type="entry name" value="RNA_pol_sigma_r3/r4-like"/>
</dbReference>
<reference evidence="7" key="1">
    <citation type="submission" date="2019-08" db="EMBL/GenBank/DDBJ databases">
        <authorList>
            <person name="Kucharzyk K."/>
            <person name="Murdoch R.W."/>
            <person name="Higgins S."/>
            <person name="Loffler F."/>
        </authorList>
    </citation>
    <scope>NUCLEOTIDE SEQUENCE</scope>
</reference>
<organism evidence="7">
    <name type="scientific">bioreactor metagenome</name>
    <dbReference type="NCBI Taxonomy" id="1076179"/>
    <lineage>
        <taxon>unclassified sequences</taxon>
        <taxon>metagenomes</taxon>
        <taxon>ecological metagenomes</taxon>
    </lineage>
</organism>
<keyword evidence="3" id="KW-0731">Sigma factor</keyword>
<keyword evidence="5" id="KW-0804">Transcription</keyword>
<evidence type="ECO:0000256" key="2">
    <source>
        <dbReference type="ARBA" id="ARBA00023015"/>
    </source>
</evidence>
<dbReference type="EMBL" id="VSSQ01020055">
    <property type="protein sequence ID" value="MPM64617.1"/>
    <property type="molecule type" value="Genomic_DNA"/>
</dbReference>
<dbReference type="Pfam" id="PF04542">
    <property type="entry name" value="Sigma70_r2"/>
    <property type="match status" value="1"/>
</dbReference>